<proteinExistence type="predicted"/>
<accession>A0AA88J9F5</accession>
<keyword evidence="2" id="KW-1185">Reference proteome</keyword>
<protein>
    <submittedName>
        <fullName evidence="1">Uncharacterized protein</fullName>
    </submittedName>
</protein>
<name>A0AA88J9F5_FICCA</name>
<gene>
    <name evidence="1" type="ORF">TIFTF001_034937</name>
</gene>
<reference evidence="1" key="1">
    <citation type="submission" date="2023-07" db="EMBL/GenBank/DDBJ databases">
        <title>draft genome sequence of fig (Ficus carica).</title>
        <authorList>
            <person name="Takahashi T."/>
            <person name="Nishimura K."/>
        </authorList>
    </citation>
    <scope>NUCLEOTIDE SEQUENCE</scope>
</reference>
<organism evidence="1 2">
    <name type="scientific">Ficus carica</name>
    <name type="common">Common fig</name>
    <dbReference type="NCBI Taxonomy" id="3494"/>
    <lineage>
        <taxon>Eukaryota</taxon>
        <taxon>Viridiplantae</taxon>
        <taxon>Streptophyta</taxon>
        <taxon>Embryophyta</taxon>
        <taxon>Tracheophyta</taxon>
        <taxon>Spermatophyta</taxon>
        <taxon>Magnoliopsida</taxon>
        <taxon>eudicotyledons</taxon>
        <taxon>Gunneridae</taxon>
        <taxon>Pentapetalae</taxon>
        <taxon>rosids</taxon>
        <taxon>fabids</taxon>
        <taxon>Rosales</taxon>
        <taxon>Moraceae</taxon>
        <taxon>Ficeae</taxon>
        <taxon>Ficus</taxon>
    </lineage>
</organism>
<comment type="caution">
    <text evidence="1">The sequence shown here is derived from an EMBL/GenBank/DDBJ whole genome shotgun (WGS) entry which is preliminary data.</text>
</comment>
<evidence type="ECO:0000313" key="1">
    <source>
        <dbReference type="EMBL" id="GMN65870.1"/>
    </source>
</evidence>
<dbReference type="Proteomes" id="UP001187192">
    <property type="component" value="Unassembled WGS sequence"/>
</dbReference>
<dbReference type="EMBL" id="BTGU01000267">
    <property type="protein sequence ID" value="GMN65870.1"/>
    <property type="molecule type" value="Genomic_DNA"/>
</dbReference>
<evidence type="ECO:0000313" key="2">
    <source>
        <dbReference type="Proteomes" id="UP001187192"/>
    </source>
</evidence>
<sequence length="79" mass="8870">MKLLRIVGTLSRLNDGEQMARREISKARCRLMKARSNGWRHCKMDAQVGSRAPAGSGAPAWSSKFKGNECYKLKFGTRL</sequence>
<dbReference type="AlphaFoldDB" id="A0AA88J9F5"/>